<name>A0A9X7N624_PSEDE</name>
<keyword evidence="2" id="KW-1185">Reference proteome</keyword>
<dbReference type="EMBL" id="CP043626">
    <property type="protein sequence ID" value="QEY75778.1"/>
    <property type="molecule type" value="Genomic_DNA"/>
</dbReference>
<dbReference type="KEGG" id="pden:F1C79_31440"/>
<organism evidence="1 2">
    <name type="scientific">Pseudomonas denitrificans</name>
    <dbReference type="NCBI Taxonomy" id="43306"/>
    <lineage>
        <taxon>Bacteria</taxon>
        <taxon>Pseudomonadati</taxon>
        <taxon>Pseudomonadota</taxon>
        <taxon>Gammaproteobacteria</taxon>
        <taxon>Pseudomonadales</taxon>
        <taxon>Pseudomonadaceae</taxon>
        <taxon>Halopseudomonas</taxon>
    </lineage>
</organism>
<dbReference type="OrthoDB" id="5682908at2"/>
<evidence type="ECO:0000313" key="2">
    <source>
        <dbReference type="Proteomes" id="UP000326659"/>
    </source>
</evidence>
<gene>
    <name evidence="1" type="ORF">F1C79_31440</name>
</gene>
<accession>A0A9X7N624</accession>
<dbReference type="Gene3D" id="1.10.260.40">
    <property type="entry name" value="lambda repressor-like DNA-binding domains"/>
    <property type="match status" value="1"/>
</dbReference>
<reference evidence="1 2" key="1">
    <citation type="submission" date="2019-09" db="EMBL/GenBank/DDBJ databases">
        <title>Prosopis cineraria nodule microbiome.</title>
        <authorList>
            <person name="Chaluvadi S.R."/>
            <person name="Ali R."/>
            <person name="Wang X."/>
        </authorList>
    </citation>
    <scope>NUCLEOTIDE SEQUENCE [LARGE SCALE GENOMIC DNA]</scope>
    <source>
        <strain evidence="1 2">BG1</strain>
    </source>
</reference>
<sequence>MTEEQKPLEALLKAIKAAGSPTELARAAGVTPQNIFNWKRRGIPPEKVPAVVRACGGVVQGYELRPDLPDLFPAPSKAA</sequence>
<proteinExistence type="predicted"/>
<dbReference type="InterPro" id="IPR031856">
    <property type="entry name" value="YdaS_toxin-like"/>
</dbReference>
<dbReference type="RefSeq" id="WP_151189567.1">
    <property type="nucleotide sequence ID" value="NZ_CP043626.1"/>
</dbReference>
<dbReference type="Pfam" id="PF15943">
    <property type="entry name" value="YdaS_toxin"/>
    <property type="match status" value="1"/>
</dbReference>
<dbReference type="SUPFAM" id="SSF47413">
    <property type="entry name" value="lambda repressor-like DNA-binding domains"/>
    <property type="match status" value="1"/>
</dbReference>
<dbReference type="GO" id="GO:0003677">
    <property type="term" value="F:DNA binding"/>
    <property type="evidence" value="ECO:0007669"/>
    <property type="project" value="InterPro"/>
</dbReference>
<dbReference type="Proteomes" id="UP000326659">
    <property type="component" value="Chromosome"/>
</dbReference>
<protein>
    <submittedName>
        <fullName evidence="1">Helix-turn-helix domain-containing protein</fullName>
    </submittedName>
</protein>
<dbReference type="AlphaFoldDB" id="A0A9X7N624"/>
<dbReference type="InterPro" id="IPR010982">
    <property type="entry name" value="Lambda_DNA-bd_dom_sf"/>
</dbReference>
<evidence type="ECO:0000313" key="1">
    <source>
        <dbReference type="EMBL" id="QEY75778.1"/>
    </source>
</evidence>